<evidence type="ECO:0000256" key="1">
    <source>
        <dbReference type="ARBA" id="ARBA00001971"/>
    </source>
</evidence>
<dbReference type="EMBL" id="OV651813">
    <property type="protein sequence ID" value="CAH1099238.1"/>
    <property type="molecule type" value="Genomic_DNA"/>
</dbReference>
<evidence type="ECO:0000256" key="3">
    <source>
        <dbReference type="ARBA" id="ARBA00004406"/>
    </source>
</evidence>
<evidence type="ECO:0000256" key="11">
    <source>
        <dbReference type="ARBA" id="ARBA00023033"/>
    </source>
</evidence>
<dbReference type="CDD" id="cd11056">
    <property type="entry name" value="CYP6-like"/>
    <property type="match status" value="1"/>
</dbReference>
<dbReference type="InterPro" id="IPR036396">
    <property type="entry name" value="Cyt_P450_sf"/>
</dbReference>
<dbReference type="PROSITE" id="PS00086">
    <property type="entry name" value="CYTOCHROME_P450"/>
    <property type="match status" value="1"/>
</dbReference>
<evidence type="ECO:0008006" key="18">
    <source>
        <dbReference type="Google" id="ProtNLM"/>
    </source>
</evidence>
<evidence type="ECO:0000256" key="9">
    <source>
        <dbReference type="ARBA" id="ARBA00023002"/>
    </source>
</evidence>
<dbReference type="SUPFAM" id="SSF48264">
    <property type="entry name" value="Cytochrome P450"/>
    <property type="match status" value="1"/>
</dbReference>
<evidence type="ECO:0000256" key="15">
    <source>
        <dbReference type="SAM" id="Phobius"/>
    </source>
</evidence>
<accession>A0A9P0CFQ1</accession>
<evidence type="ECO:0000313" key="16">
    <source>
        <dbReference type="EMBL" id="CAH1099238.1"/>
    </source>
</evidence>
<dbReference type="InterPro" id="IPR050476">
    <property type="entry name" value="Insect_CytP450_Detox"/>
</dbReference>
<evidence type="ECO:0000256" key="12">
    <source>
        <dbReference type="ARBA" id="ARBA00023136"/>
    </source>
</evidence>
<proteinExistence type="inferred from homology"/>
<dbReference type="OrthoDB" id="2789670at2759"/>
<dbReference type="GO" id="GO:0020037">
    <property type="term" value="F:heme binding"/>
    <property type="evidence" value="ECO:0007669"/>
    <property type="project" value="InterPro"/>
</dbReference>
<evidence type="ECO:0000256" key="6">
    <source>
        <dbReference type="ARBA" id="ARBA00022723"/>
    </source>
</evidence>
<dbReference type="GO" id="GO:0016705">
    <property type="term" value="F:oxidoreductase activity, acting on paired donors, with incorporation or reduction of molecular oxygen"/>
    <property type="evidence" value="ECO:0007669"/>
    <property type="project" value="InterPro"/>
</dbReference>
<keyword evidence="15" id="KW-0812">Transmembrane</keyword>
<dbReference type="InterPro" id="IPR017972">
    <property type="entry name" value="Cyt_P450_CS"/>
</dbReference>
<sequence length="455" mass="52812">MILRVIIAVFVVFYYYIKWTYNYWKRKGVFTIEPKFPHGSMQEVAKGELNRLEFYQKFYLDVKKRGLKYGGLYEGMTAVWVPVDQEMIKNVLLKDFQHFVDHGLYSNPKVDPLTGGLFLLEGDTWRTHRAKLTPTFTSGKIKMMFDTLAVYSKALEKLLEKEVSFGEPIFIKETLARFTTDIIGSVAFGIDCNCMNEPNNEFRQKCSKAFAINGKLKQFTHRFAPKWFLKAISFKQNDPTVEKFFFDLVESTIKYREENNVIRKDFLQMLIELKNTGTISEGETVKQVIKNKKPFMNLNEIVAHSFTFFLAGFETSSTTMSFAIVELGLNQDIQDKLREEILDVLSKNNRELTYKSVNEMTYLEQVLQETLRKYPPIPIIPRICTKTYHVPGEDLTIEKGTHVQVAVGAVHYDPEIYPNPEKFDPDRWSPENSSKRSNFNFLTFGEGPRLCIGTF</sequence>
<keyword evidence="6 13" id="KW-0479">Metal-binding</keyword>
<keyword evidence="10 13" id="KW-0408">Iron</keyword>
<gene>
    <name evidence="16" type="ORF">PSYICH_LOCUS603</name>
</gene>
<keyword evidence="15" id="KW-1133">Transmembrane helix</keyword>
<evidence type="ECO:0000313" key="17">
    <source>
        <dbReference type="Proteomes" id="UP001153636"/>
    </source>
</evidence>
<dbReference type="InterPro" id="IPR001128">
    <property type="entry name" value="Cyt_P450"/>
</dbReference>
<evidence type="ECO:0000256" key="10">
    <source>
        <dbReference type="ARBA" id="ARBA00023004"/>
    </source>
</evidence>
<dbReference type="Gene3D" id="1.10.630.10">
    <property type="entry name" value="Cytochrome P450"/>
    <property type="match status" value="1"/>
</dbReference>
<keyword evidence="5 13" id="KW-0349">Heme</keyword>
<feature type="binding site" description="axial binding residue" evidence="13">
    <location>
        <position position="451"/>
    </location>
    <ligand>
        <name>heme</name>
        <dbReference type="ChEBI" id="CHEBI:30413"/>
    </ligand>
    <ligandPart>
        <name>Fe</name>
        <dbReference type="ChEBI" id="CHEBI:18248"/>
    </ligandPart>
</feature>
<dbReference type="PRINTS" id="PR00385">
    <property type="entry name" value="P450"/>
</dbReference>
<comment type="similarity">
    <text evidence="4 14">Belongs to the cytochrome P450 family.</text>
</comment>
<evidence type="ECO:0000256" key="8">
    <source>
        <dbReference type="ARBA" id="ARBA00022848"/>
    </source>
</evidence>
<keyword evidence="12 15" id="KW-0472">Membrane</keyword>
<dbReference type="FunFam" id="1.10.630.10:FF:000042">
    <property type="entry name" value="Cytochrome P450"/>
    <property type="match status" value="1"/>
</dbReference>
<dbReference type="PRINTS" id="PR00463">
    <property type="entry name" value="EP450I"/>
</dbReference>
<comment type="subcellular location">
    <subcellularLocation>
        <location evidence="3">Endoplasmic reticulum membrane</location>
        <topology evidence="3">Peripheral membrane protein</topology>
    </subcellularLocation>
    <subcellularLocation>
        <location evidence="2">Microsome membrane</location>
        <topology evidence="2">Peripheral membrane protein</topology>
    </subcellularLocation>
</comment>
<keyword evidence="7" id="KW-0256">Endoplasmic reticulum</keyword>
<dbReference type="AlphaFoldDB" id="A0A9P0CFQ1"/>
<keyword evidence="8" id="KW-0492">Microsome</keyword>
<evidence type="ECO:0000256" key="2">
    <source>
        <dbReference type="ARBA" id="ARBA00004174"/>
    </source>
</evidence>
<dbReference type="PANTHER" id="PTHR24292">
    <property type="entry name" value="CYTOCHROME P450"/>
    <property type="match status" value="1"/>
</dbReference>
<keyword evidence="11 14" id="KW-0503">Monooxygenase</keyword>
<protein>
    <recommendedName>
        <fullName evidence="18">Cytochrome P450</fullName>
    </recommendedName>
</protein>
<evidence type="ECO:0000256" key="4">
    <source>
        <dbReference type="ARBA" id="ARBA00010617"/>
    </source>
</evidence>
<dbReference type="Pfam" id="PF00067">
    <property type="entry name" value="p450"/>
    <property type="match status" value="1"/>
</dbReference>
<dbReference type="GO" id="GO:0004497">
    <property type="term" value="F:monooxygenase activity"/>
    <property type="evidence" value="ECO:0007669"/>
    <property type="project" value="UniProtKB-KW"/>
</dbReference>
<name>A0A9P0CFQ1_9CUCU</name>
<dbReference type="GO" id="GO:0005506">
    <property type="term" value="F:iron ion binding"/>
    <property type="evidence" value="ECO:0007669"/>
    <property type="project" value="InterPro"/>
</dbReference>
<feature type="transmembrane region" description="Helical" evidence="15">
    <location>
        <begin position="6"/>
        <end position="24"/>
    </location>
</feature>
<reference evidence="16" key="1">
    <citation type="submission" date="2022-01" db="EMBL/GenBank/DDBJ databases">
        <authorList>
            <person name="King R."/>
        </authorList>
    </citation>
    <scope>NUCLEOTIDE SEQUENCE</scope>
</reference>
<dbReference type="Proteomes" id="UP001153636">
    <property type="component" value="Chromosome 1"/>
</dbReference>
<comment type="cofactor">
    <cofactor evidence="1 13">
        <name>heme</name>
        <dbReference type="ChEBI" id="CHEBI:30413"/>
    </cofactor>
</comment>
<evidence type="ECO:0000256" key="14">
    <source>
        <dbReference type="RuleBase" id="RU000461"/>
    </source>
</evidence>
<dbReference type="GO" id="GO:0005789">
    <property type="term" value="C:endoplasmic reticulum membrane"/>
    <property type="evidence" value="ECO:0007669"/>
    <property type="project" value="UniProtKB-SubCell"/>
</dbReference>
<dbReference type="InterPro" id="IPR002401">
    <property type="entry name" value="Cyt_P450_E_grp-I"/>
</dbReference>
<keyword evidence="9 14" id="KW-0560">Oxidoreductase</keyword>
<dbReference type="PANTHER" id="PTHR24292:SF100">
    <property type="entry name" value="CYTOCHROME P450 6A16, ISOFORM B-RELATED"/>
    <property type="match status" value="1"/>
</dbReference>
<evidence type="ECO:0000256" key="5">
    <source>
        <dbReference type="ARBA" id="ARBA00022617"/>
    </source>
</evidence>
<keyword evidence="17" id="KW-1185">Reference proteome</keyword>
<evidence type="ECO:0000256" key="7">
    <source>
        <dbReference type="ARBA" id="ARBA00022824"/>
    </source>
</evidence>
<organism evidence="16 17">
    <name type="scientific">Psylliodes chrysocephalus</name>
    <dbReference type="NCBI Taxonomy" id="3402493"/>
    <lineage>
        <taxon>Eukaryota</taxon>
        <taxon>Metazoa</taxon>
        <taxon>Ecdysozoa</taxon>
        <taxon>Arthropoda</taxon>
        <taxon>Hexapoda</taxon>
        <taxon>Insecta</taxon>
        <taxon>Pterygota</taxon>
        <taxon>Neoptera</taxon>
        <taxon>Endopterygota</taxon>
        <taxon>Coleoptera</taxon>
        <taxon>Polyphaga</taxon>
        <taxon>Cucujiformia</taxon>
        <taxon>Chrysomeloidea</taxon>
        <taxon>Chrysomelidae</taxon>
        <taxon>Galerucinae</taxon>
        <taxon>Alticini</taxon>
        <taxon>Psylliodes</taxon>
    </lineage>
</organism>
<evidence type="ECO:0000256" key="13">
    <source>
        <dbReference type="PIRSR" id="PIRSR602401-1"/>
    </source>
</evidence>